<dbReference type="PANTHER" id="PTHR46268:SF25">
    <property type="entry name" value="USPA DOMAIN PROTEIN"/>
    <property type="match status" value="1"/>
</dbReference>
<keyword evidence="4" id="KW-1185">Reference proteome</keyword>
<dbReference type="CDD" id="cd00293">
    <property type="entry name" value="USP-like"/>
    <property type="match status" value="1"/>
</dbReference>
<dbReference type="PRINTS" id="PR01438">
    <property type="entry name" value="UNVRSLSTRESS"/>
</dbReference>
<dbReference type="RefSeq" id="WP_345825394.1">
    <property type="nucleotide sequence ID" value="NZ_JBDIML010000003.1"/>
</dbReference>
<reference evidence="3 4" key="1">
    <citation type="submission" date="2024-05" db="EMBL/GenBank/DDBJ databases">
        <authorList>
            <person name="Haq I."/>
            <person name="Ullah Z."/>
            <person name="Ahmad R."/>
            <person name="Li M."/>
            <person name="Tong Y."/>
        </authorList>
    </citation>
    <scope>NUCLEOTIDE SEQUENCE [LARGE SCALE GENOMIC DNA]</scope>
    <source>
        <strain evidence="3 4">16A2E</strain>
    </source>
</reference>
<comment type="similarity">
    <text evidence="1">Belongs to the universal stress protein A family.</text>
</comment>
<evidence type="ECO:0000313" key="3">
    <source>
        <dbReference type="EMBL" id="MEN2767928.1"/>
    </source>
</evidence>
<protein>
    <submittedName>
        <fullName evidence="3">Universal stress protein</fullName>
    </submittedName>
</protein>
<dbReference type="Gene3D" id="3.40.50.620">
    <property type="entry name" value="HUPs"/>
    <property type="match status" value="1"/>
</dbReference>
<dbReference type="PANTHER" id="PTHR46268">
    <property type="entry name" value="STRESS RESPONSE PROTEIN NHAX"/>
    <property type="match status" value="1"/>
</dbReference>
<dbReference type="InterPro" id="IPR014729">
    <property type="entry name" value="Rossmann-like_a/b/a_fold"/>
</dbReference>
<dbReference type="InterPro" id="IPR006016">
    <property type="entry name" value="UspA"/>
</dbReference>
<evidence type="ECO:0000256" key="1">
    <source>
        <dbReference type="ARBA" id="ARBA00008791"/>
    </source>
</evidence>
<proteinExistence type="inferred from homology"/>
<organism evidence="3 4">
    <name type="scientific">Ornithinibacillus xuwenensis</name>
    <dbReference type="NCBI Taxonomy" id="3144668"/>
    <lineage>
        <taxon>Bacteria</taxon>
        <taxon>Bacillati</taxon>
        <taxon>Bacillota</taxon>
        <taxon>Bacilli</taxon>
        <taxon>Bacillales</taxon>
        <taxon>Bacillaceae</taxon>
        <taxon>Ornithinibacillus</taxon>
    </lineage>
</organism>
<dbReference type="Pfam" id="PF00582">
    <property type="entry name" value="Usp"/>
    <property type="match status" value="1"/>
</dbReference>
<comment type="caution">
    <text evidence="3">The sequence shown here is derived from an EMBL/GenBank/DDBJ whole genome shotgun (WGS) entry which is preliminary data.</text>
</comment>
<feature type="domain" description="UspA" evidence="2">
    <location>
        <begin position="4"/>
        <end position="168"/>
    </location>
</feature>
<dbReference type="EMBL" id="JBDIML010000003">
    <property type="protein sequence ID" value="MEN2767928.1"/>
    <property type="molecule type" value="Genomic_DNA"/>
</dbReference>
<accession>A0ABU9XK87</accession>
<dbReference type="InterPro" id="IPR006015">
    <property type="entry name" value="Universal_stress_UspA"/>
</dbReference>
<dbReference type="Proteomes" id="UP001444625">
    <property type="component" value="Unassembled WGS sequence"/>
</dbReference>
<dbReference type="SUPFAM" id="SSF52402">
    <property type="entry name" value="Adenine nucleotide alpha hydrolases-like"/>
    <property type="match status" value="1"/>
</dbReference>
<evidence type="ECO:0000313" key="4">
    <source>
        <dbReference type="Proteomes" id="UP001444625"/>
    </source>
</evidence>
<name>A0ABU9XK87_9BACI</name>
<evidence type="ECO:0000259" key="2">
    <source>
        <dbReference type="Pfam" id="PF00582"/>
    </source>
</evidence>
<sequence>MKGFKKIFVAFDGSNDSVEALKKAEYMSKLSDARLTVGYVHEPSLDTTVTPGLTKDSDPNLYQSHTYVGPIPPPNIGSQINAAEPNLQDNTPDNIISEASHRLSHLVNVEYEVLYGKPANEILDFTKEKDVDLVVMGNRGISGIKKLVMGSVSKKVVDEAECPVLVVK</sequence>
<gene>
    <name evidence="3" type="ORF">ABC228_12060</name>
</gene>